<comment type="similarity">
    <text evidence="2 11">Belongs to the peptidase C54 family.</text>
</comment>
<feature type="compositionally biased region" description="Basic and acidic residues" evidence="12">
    <location>
        <begin position="53"/>
        <end position="75"/>
    </location>
</feature>
<evidence type="ECO:0000256" key="12">
    <source>
        <dbReference type="SAM" id="MobiDB-lite"/>
    </source>
</evidence>
<keyword evidence="8" id="KW-0653">Protein transport</keyword>
<dbReference type="GO" id="GO:0004197">
    <property type="term" value="F:cysteine-type endopeptidase activity"/>
    <property type="evidence" value="ECO:0007669"/>
    <property type="project" value="TreeGrafter"/>
</dbReference>
<dbReference type="InterPro" id="IPR046792">
    <property type="entry name" value="Peptidase_C54_cat"/>
</dbReference>
<feature type="domain" description="Peptidase C54 catalytic" evidence="13">
    <location>
        <begin position="89"/>
        <end position="462"/>
    </location>
</feature>
<dbReference type="RefSeq" id="XP_033449255.1">
    <property type="nucleotide sequence ID" value="XM_033592406.1"/>
</dbReference>
<dbReference type="GO" id="GO:0034727">
    <property type="term" value="P:piecemeal microautophagy of the nucleus"/>
    <property type="evidence" value="ECO:0007669"/>
    <property type="project" value="TreeGrafter"/>
</dbReference>
<evidence type="ECO:0000256" key="10">
    <source>
        <dbReference type="ARBA" id="ARBA00029362"/>
    </source>
</evidence>
<dbReference type="GO" id="GO:0015031">
    <property type="term" value="P:protein transport"/>
    <property type="evidence" value="ECO:0007669"/>
    <property type="project" value="UniProtKB-KW"/>
</dbReference>
<organism evidence="14 15">
    <name type="scientific">Didymella exigua CBS 183.55</name>
    <dbReference type="NCBI Taxonomy" id="1150837"/>
    <lineage>
        <taxon>Eukaryota</taxon>
        <taxon>Fungi</taxon>
        <taxon>Dikarya</taxon>
        <taxon>Ascomycota</taxon>
        <taxon>Pezizomycotina</taxon>
        <taxon>Dothideomycetes</taxon>
        <taxon>Pleosporomycetidae</taxon>
        <taxon>Pleosporales</taxon>
        <taxon>Pleosporineae</taxon>
        <taxon>Didymellaceae</taxon>
        <taxon>Didymella</taxon>
    </lineage>
</organism>
<feature type="compositionally biased region" description="Acidic residues" evidence="12">
    <location>
        <begin position="491"/>
        <end position="503"/>
    </location>
</feature>
<dbReference type="GO" id="GO:0005634">
    <property type="term" value="C:nucleus"/>
    <property type="evidence" value="ECO:0007669"/>
    <property type="project" value="UniProtKB-SubCell"/>
</dbReference>
<sequence>MNDFERVGRNLVRTFYDPLPTNDSKDPIWLLGERYDPSAPLRPPPSDAPETVLGERAEDESWIRTSVDEAERKEAPNGQDPAQYGGWPSAFLDDFESRIWLTYRSGFAAIAKSQDPKATATMSFRVRMQNLASPGFSSDTGFGCMIRSGQCILANALQVLKLGRGWTWRDHASDATHCAILALFADDARAPFSIHRFVEHGAAVCGKYPGEWFGPSAAARCIQDLANKHSEAGLRVYVSGDGADVYEDKLKATAVDDDGNWQPTLILVGTRLGIDKITPVYWEALKAALQMKQSIGIAGGRPSASHYFVGTQGNTFFYLDPHTTRPLLPYHSPPLLPSDDDAEQTPRPDAEQAPRPDAEQTPRPDPEQTPRPDAPSTADSQASTADSQASTADSQASTADSQASIADSQTTIVPSPADAYTHADLSSCHTRRIRRLQIREMDPSMLLAFLVTSEHDYRQWKEGVQSVQGKCLVHVQDHEPSPRGQERDGAVDDVESWDEDGLQ</sequence>
<dbReference type="InterPro" id="IPR005078">
    <property type="entry name" value="Peptidase_C54"/>
</dbReference>
<dbReference type="OrthoDB" id="2960936at2759"/>
<evidence type="ECO:0000256" key="6">
    <source>
        <dbReference type="ARBA" id="ARBA00022801"/>
    </source>
</evidence>
<dbReference type="GeneID" id="54350074"/>
<evidence type="ECO:0000256" key="8">
    <source>
        <dbReference type="ARBA" id="ARBA00022927"/>
    </source>
</evidence>
<gene>
    <name evidence="14" type="ORF">M421DRAFT_420235</name>
</gene>
<dbReference type="PANTHER" id="PTHR22624:SF49">
    <property type="entry name" value="CYSTEINE PROTEASE"/>
    <property type="match status" value="1"/>
</dbReference>
<feature type="compositionally biased region" description="Basic and acidic residues" evidence="12">
    <location>
        <begin position="344"/>
        <end position="370"/>
    </location>
</feature>
<name>A0A6A5RUH3_9PLEO</name>
<keyword evidence="7" id="KW-0788">Thiol protease</keyword>
<keyword evidence="3" id="KW-0813">Transport</keyword>
<keyword evidence="15" id="KW-1185">Reference proteome</keyword>
<keyword evidence="4 11" id="KW-0963">Cytoplasm</keyword>
<dbReference type="GO" id="GO:0019786">
    <property type="term" value="F:protein-phosphatidylethanolamide deconjugating activity"/>
    <property type="evidence" value="ECO:0007669"/>
    <property type="project" value="InterPro"/>
</dbReference>
<reference evidence="14" key="1">
    <citation type="journal article" date="2020" name="Stud. Mycol.">
        <title>101 Dothideomycetes genomes: a test case for predicting lifestyles and emergence of pathogens.</title>
        <authorList>
            <person name="Haridas S."/>
            <person name="Albert R."/>
            <person name="Binder M."/>
            <person name="Bloem J."/>
            <person name="Labutti K."/>
            <person name="Salamov A."/>
            <person name="Andreopoulos B."/>
            <person name="Baker S."/>
            <person name="Barry K."/>
            <person name="Bills G."/>
            <person name="Bluhm B."/>
            <person name="Cannon C."/>
            <person name="Castanera R."/>
            <person name="Culley D."/>
            <person name="Daum C."/>
            <person name="Ezra D."/>
            <person name="Gonzalez J."/>
            <person name="Henrissat B."/>
            <person name="Kuo A."/>
            <person name="Liang C."/>
            <person name="Lipzen A."/>
            <person name="Lutzoni F."/>
            <person name="Magnuson J."/>
            <person name="Mondo S."/>
            <person name="Nolan M."/>
            <person name="Ohm R."/>
            <person name="Pangilinan J."/>
            <person name="Park H.-J."/>
            <person name="Ramirez L."/>
            <person name="Alfaro M."/>
            <person name="Sun H."/>
            <person name="Tritt A."/>
            <person name="Yoshinaga Y."/>
            <person name="Zwiers L.-H."/>
            <person name="Turgeon B."/>
            <person name="Goodwin S."/>
            <person name="Spatafora J."/>
            <person name="Crous P."/>
            <person name="Grigoriev I."/>
        </authorList>
    </citation>
    <scope>NUCLEOTIDE SEQUENCE</scope>
    <source>
        <strain evidence="14">CBS 183.55</strain>
    </source>
</reference>
<evidence type="ECO:0000313" key="14">
    <source>
        <dbReference type="EMBL" id="KAF1929007.1"/>
    </source>
</evidence>
<evidence type="ECO:0000256" key="11">
    <source>
        <dbReference type="RuleBase" id="RU363115"/>
    </source>
</evidence>
<evidence type="ECO:0000256" key="9">
    <source>
        <dbReference type="ARBA" id="ARBA00023006"/>
    </source>
</evidence>
<accession>A0A6A5RUH3</accession>
<evidence type="ECO:0000256" key="7">
    <source>
        <dbReference type="ARBA" id="ARBA00022807"/>
    </source>
</evidence>
<dbReference type="SUPFAM" id="SSF54001">
    <property type="entry name" value="Cysteine proteinases"/>
    <property type="match status" value="1"/>
</dbReference>
<evidence type="ECO:0000256" key="4">
    <source>
        <dbReference type="ARBA" id="ARBA00022490"/>
    </source>
</evidence>
<dbReference type="EMBL" id="ML978967">
    <property type="protein sequence ID" value="KAF1929007.1"/>
    <property type="molecule type" value="Genomic_DNA"/>
</dbReference>
<evidence type="ECO:0000313" key="15">
    <source>
        <dbReference type="Proteomes" id="UP000800082"/>
    </source>
</evidence>
<comment type="function">
    <text evidence="11">Required for selective autophagic degradation of the nucleus (nucleophagy) as well as for mitophagy which contributes to regulate mitochondrial quantity and quality by eliminating the mitochondria to a basal level to fulfill cellular energy requirements and preventing excess ROS production.</text>
</comment>
<dbReference type="GO" id="GO:0035973">
    <property type="term" value="P:aggrephagy"/>
    <property type="evidence" value="ECO:0007669"/>
    <property type="project" value="TreeGrafter"/>
</dbReference>
<dbReference type="EC" id="3.4.22.-" evidence="11"/>
<evidence type="ECO:0000256" key="3">
    <source>
        <dbReference type="ARBA" id="ARBA00022448"/>
    </source>
</evidence>
<dbReference type="InterPro" id="IPR038765">
    <property type="entry name" value="Papain-like_cys_pep_sf"/>
</dbReference>
<feature type="region of interest" description="Disordered" evidence="12">
    <location>
        <begin position="476"/>
        <end position="503"/>
    </location>
</feature>
<keyword evidence="5 11" id="KW-0645">Protease</keyword>
<evidence type="ECO:0000256" key="5">
    <source>
        <dbReference type="ARBA" id="ARBA00022670"/>
    </source>
</evidence>
<feature type="compositionally biased region" description="Low complexity" evidence="12">
    <location>
        <begin position="376"/>
        <end position="410"/>
    </location>
</feature>
<feature type="compositionally biased region" description="Basic and acidic residues" evidence="12">
    <location>
        <begin position="476"/>
        <end position="490"/>
    </location>
</feature>
<evidence type="ECO:0000256" key="2">
    <source>
        <dbReference type="ARBA" id="ARBA00010958"/>
    </source>
</evidence>
<keyword evidence="9" id="KW-0072">Autophagy</keyword>
<dbReference type="GO" id="GO:0016485">
    <property type="term" value="P:protein processing"/>
    <property type="evidence" value="ECO:0007669"/>
    <property type="project" value="TreeGrafter"/>
</dbReference>
<dbReference type="Pfam" id="PF03416">
    <property type="entry name" value="Peptidase_C54"/>
    <property type="match status" value="1"/>
</dbReference>
<dbReference type="GO" id="GO:0000407">
    <property type="term" value="C:phagophore assembly site"/>
    <property type="evidence" value="ECO:0007669"/>
    <property type="project" value="UniProtKB-SubCell"/>
</dbReference>
<dbReference type="GO" id="GO:0000045">
    <property type="term" value="P:autophagosome assembly"/>
    <property type="evidence" value="ECO:0007669"/>
    <property type="project" value="TreeGrafter"/>
</dbReference>
<feature type="region of interest" description="Disordered" evidence="12">
    <location>
        <begin position="19"/>
        <end position="83"/>
    </location>
</feature>
<dbReference type="GO" id="GO:0000423">
    <property type="term" value="P:mitophagy"/>
    <property type="evidence" value="ECO:0007669"/>
    <property type="project" value="TreeGrafter"/>
</dbReference>
<proteinExistence type="inferred from homology"/>
<dbReference type="Proteomes" id="UP000800082">
    <property type="component" value="Unassembled WGS sequence"/>
</dbReference>
<keyword evidence="11" id="KW-0539">Nucleus</keyword>
<comment type="subcellular location">
    <subcellularLocation>
        <location evidence="11">Nucleus</location>
    </subcellularLocation>
    <subcellularLocation>
        <location evidence="11">Cytoplasm</location>
    </subcellularLocation>
    <subcellularLocation>
        <location evidence="1">Preautophagosomal structure</location>
    </subcellularLocation>
</comment>
<protein>
    <recommendedName>
        <fullName evidence="11">Cysteine protease</fullName>
        <ecNumber evidence="11">3.4.22.-</ecNumber>
    </recommendedName>
</protein>
<evidence type="ECO:0000259" key="13">
    <source>
        <dbReference type="Pfam" id="PF03416"/>
    </source>
</evidence>
<evidence type="ECO:0000256" key="1">
    <source>
        <dbReference type="ARBA" id="ARBA00004329"/>
    </source>
</evidence>
<comment type="catalytic activity">
    <reaction evidence="10">
        <text>[protein]-C-terminal L-amino acid-glycyl-phosphatidylethanolamide + H2O = [protein]-C-terminal L-amino acid-glycine + a 1,2-diacyl-sn-glycero-3-phosphoethanolamine</text>
        <dbReference type="Rhea" id="RHEA:67548"/>
        <dbReference type="Rhea" id="RHEA-COMP:17323"/>
        <dbReference type="Rhea" id="RHEA-COMP:17324"/>
        <dbReference type="ChEBI" id="CHEBI:15377"/>
        <dbReference type="ChEBI" id="CHEBI:64612"/>
        <dbReference type="ChEBI" id="CHEBI:172940"/>
        <dbReference type="ChEBI" id="CHEBI:172941"/>
    </reaction>
    <physiologicalReaction direction="left-to-right" evidence="10">
        <dbReference type="Rhea" id="RHEA:67549"/>
    </physiologicalReaction>
</comment>
<feature type="region of interest" description="Disordered" evidence="12">
    <location>
        <begin position="328"/>
        <end position="412"/>
    </location>
</feature>
<dbReference type="AlphaFoldDB" id="A0A6A5RUH3"/>
<dbReference type="PANTHER" id="PTHR22624">
    <property type="entry name" value="CYSTEINE PROTEASE ATG4"/>
    <property type="match status" value="1"/>
</dbReference>
<keyword evidence="6 11" id="KW-0378">Hydrolase</keyword>